<accession>A0A381X9Y5</accession>
<evidence type="ECO:0008006" key="2">
    <source>
        <dbReference type="Google" id="ProtNLM"/>
    </source>
</evidence>
<gene>
    <name evidence="1" type="ORF">METZ01_LOCUS114264</name>
</gene>
<organism evidence="1">
    <name type="scientific">marine metagenome</name>
    <dbReference type="NCBI Taxonomy" id="408172"/>
    <lineage>
        <taxon>unclassified sequences</taxon>
        <taxon>metagenomes</taxon>
        <taxon>ecological metagenomes</taxon>
    </lineage>
</organism>
<dbReference type="GO" id="GO:0000272">
    <property type="term" value="P:polysaccharide catabolic process"/>
    <property type="evidence" value="ECO:0007669"/>
    <property type="project" value="InterPro"/>
</dbReference>
<dbReference type="InterPro" id="IPR036439">
    <property type="entry name" value="Dockerin_dom_sf"/>
</dbReference>
<dbReference type="NCBIfam" id="NF045500">
    <property type="entry name" value="Omp28_seleno"/>
    <property type="match status" value="1"/>
</dbReference>
<proteinExistence type="predicted"/>
<dbReference type="EMBL" id="UINC01014391">
    <property type="protein sequence ID" value="SVA61410.1"/>
    <property type="molecule type" value="Genomic_DNA"/>
</dbReference>
<dbReference type="GO" id="GO:0004553">
    <property type="term" value="F:hydrolase activity, hydrolyzing O-glycosyl compounds"/>
    <property type="evidence" value="ECO:0007669"/>
    <property type="project" value="InterPro"/>
</dbReference>
<dbReference type="InterPro" id="IPR002105">
    <property type="entry name" value="Dockerin_1_rpt"/>
</dbReference>
<dbReference type="Gene3D" id="2.60.40.10">
    <property type="entry name" value="Immunoglobulins"/>
    <property type="match status" value="1"/>
</dbReference>
<name>A0A381X9Y5_9ZZZZ</name>
<reference evidence="1" key="1">
    <citation type="submission" date="2018-05" db="EMBL/GenBank/DDBJ databases">
        <authorList>
            <person name="Lanie J.A."/>
            <person name="Ng W.-L."/>
            <person name="Kazmierczak K.M."/>
            <person name="Andrzejewski T.M."/>
            <person name="Davidsen T.M."/>
            <person name="Wayne K.J."/>
            <person name="Tettelin H."/>
            <person name="Glass J.I."/>
            <person name="Rusch D."/>
            <person name="Podicherti R."/>
            <person name="Tsui H.-C.T."/>
            <person name="Winkler M.E."/>
        </authorList>
    </citation>
    <scope>NUCLEOTIDE SEQUENCE</scope>
</reference>
<dbReference type="PROSITE" id="PS00448">
    <property type="entry name" value="CLOS_CELLULOSOME_RPT"/>
    <property type="match status" value="1"/>
</dbReference>
<dbReference type="AlphaFoldDB" id="A0A381X9Y5"/>
<evidence type="ECO:0000313" key="1">
    <source>
        <dbReference type="EMBL" id="SVA61410.1"/>
    </source>
</evidence>
<protein>
    <recommendedName>
        <fullName evidence="2">Dockerin domain-containing protein</fullName>
    </recommendedName>
</protein>
<dbReference type="SUPFAM" id="SSF63446">
    <property type="entry name" value="Type I dockerin domain"/>
    <property type="match status" value="1"/>
</dbReference>
<dbReference type="InterPro" id="IPR013783">
    <property type="entry name" value="Ig-like_fold"/>
</dbReference>
<sequence length="353" mass="39044">MKIIYFILLLSLSFSQRSDPVDVAMEELRTVVETASRNGQRVLVDDFTGAHYCPYCGYASFAISDMLDEFPGTLISAQWHLSAYTAEDSDLDDCIYNGIVGDCFEARADFYGWDSINAVPIEVFNGAEVIVGASSEESAYNNYVTVYDYLVGADTPYEIFINGYNDGLNVNYSIDVSLDADITTQLDVDPKVHIFVVEDNIMISWFVWDWLDHNARNVVRHWIAAGDLTITSSGESQNFSGSFTIDGEAWNPDNVKIIAMVQNDDNAEIFQVQETNVNDLCDDNVWAPGNINGGVNTDQTITVDVFDVLSLADIVVLGDQQSCAYNIGDLNDDGYVNLVDIFVLASMILEGSI</sequence>